<feature type="transmembrane region" description="Helical" evidence="7">
    <location>
        <begin position="31"/>
        <end position="56"/>
    </location>
</feature>
<dbReference type="PANTHER" id="PTHR41335:SF1">
    <property type="entry name" value="MEMBRANE PROTEIN"/>
    <property type="match status" value="1"/>
</dbReference>
<keyword evidence="1" id="KW-1003">Cell membrane</keyword>
<feature type="domain" description="Lipopolysaccharide assembly protein A" evidence="8">
    <location>
        <begin position="18"/>
        <end position="79"/>
    </location>
</feature>
<proteinExistence type="predicted"/>
<evidence type="ECO:0000256" key="4">
    <source>
        <dbReference type="ARBA" id="ARBA00023136"/>
    </source>
</evidence>
<evidence type="ECO:0000256" key="7">
    <source>
        <dbReference type="SAM" id="Phobius"/>
    </source>
</evidence>
<evidence type="ECO:0000256" key="1">
    <source>
        <dbReference type="ARBA" id="ARBA00022475"/>
    </source>
</evidence>
<evidence type="ECO:0000256" key="6">
    <source>
        <dbReference type="SAM" id="MobiDB-lite"/>
    </source>
</evidence>
<evidence type="ECO:0000256" key="2">
    <source>
        <dbReference type="ARBA" id="ARBA00022692"/>
    </source>
</evidence>
<dbReference type="EMBL" id="AYZM01000045">
    <property type="protein sequence ID" value="KRN26118.1"/>
    <property type="molecule type" value="Genomic_DNA"/>
</dbReference>
<keyword evidence="5" id="KW-0175">Coiled coil</keyword>
<dbReference type="PANTHER" id="PTHR41335">
    <property type="entry name" value="MEMBRANE PROTEIN-RELATED"/>
    <property type="match status" value="1"/>
</dbReference>
<dbReference type="Proteomes" id="UP000051442">
    <property type="component" value="Unassembled WGS sequence"/>
</dbReference>
<dbReference type="InterPro" id="IPR010445">
    <property type="entry name" value="LapA_dom"/>
</dbReference>
<evidence type="ECO:0000256" key="5">
    <source>
        <dbReference type="SAM" id="Coils"/>
    </source>
</evidence>
<organism evidence="9 10">
    <name type="scientific">Secundilactobacillus similis DSM 23365 = JCM 2765</name>
    <dbReference type="NCBI Taxonomy" id="1423804"/>
    <lineage>
        <taxon>Bacteria</taxon>
        <taxon>Bacillati</taxon>
        <taxon>Bacillota</taxon>
        <taxon>Bacilli</taxon>
        <taxon>Lactobacillales</taxon>
        <taxon>Lactobacillaceae</taxon>
        <taxon>Secundilactobacillus</taxon>
    </lineage>
</organism>
<dbReference type="Pfam" id="PF06305">
    <property type="entry name" value="LapA_dom"/>
    <property type="match status" value="1"/>
</dbReference>
<comment type="caution">
    <text evidence="9">The sequence shown here is derived from an EMBL/GenBank/DDBJ whole genome shotgun (WGS) entry which is preliminary data.</text>
</comment>
<evidence type="ECO:0000259" key="8">
    <source>
        <dbReference type="Pfam" id="PF06305"/>
    </source>
</evidence>
<sequence>MIIGILLVILIAIFSVMNTTAVPIHFGFTVVTWPLVLILLVAVFLGALLMFLFATLTSVQAKRDAKKQAAELASLQAENARLKQQLTPIDAEVTPVDSDDKEAQP</sequence>
<feature type="coiled-coil region" evidence="5">
    <location>
        <begin position="58"/>
        <end position="85"/>
    </location>
</feature>
<evidence type="ECO:0000313" key="9">
    <source>
        <dbReference type="EMBL" id="KRN26118.1"/>
    </source>
</evidence>
<accession>A0A0R2FEU4</accession>
<keyword evidence="10" id="KW-1185">Reference proteome</keyword>
<dbReference type="AlphaFoldDB" id="A0A0R2FEU4"/>
<keyword evidence="2 7" id="KW-0812">Transmembrane</keyword>
<feature type="region of interest" description="Disordered" evidence="6">
    <location>
        <begin position="86"/>
        <end position="105"/>
    </location>
</feature>
<dbReference type="STRING" id="1423804.FD14_GL003017"/>
<reference evidence="9 10" key="1">
    <citation type="journal article" date="2015" name="Genome Announc.">
        <title>Expanding the biotechnology potential of lactobacilli through comparative genomics of 213 strains and associated genera.</title>
        <authorList>
            <person name="Sun Z."/>
            <person name="Harris H.M."/>
            <person name="McCann A."/>
            <person name="Guo C."/>
            <person name="Argimon S."/>
            <person name="Zhang W."/>
            <person name="Yang X."/>
            <person name="Jeffery I.B."/>
            <person name="Cooney J.C."/>
            <person name="Kagawa T.F."/>
            <person name="Liu W."/>
            <person name="Song Y."/>
            <person name="Salvetti E."/>
            <person name="Wrobel A."/>
            <person name="Rasinkangas P."/>
            <person name="Parkhill J."/>
            <person name="Rea M.C."/>
            <person name="O'Sullivan O."/>
            <person name="Ritari J."/>
            <person name="Douillard F.P."/>
            <person name="Paul Ross R."/>
            <person name="Yang R."/>
            <person name="Briner A.E."/>
            <person name="Felis G.E."/>
            <person name="de Vos W.M."/>
            <person name="Barrangou R."/>
            <person name="Klaenhammer T.R."/>
            <person name="Caufield P.W."/>
            <person name="Cui Y."/>
            <person name="Zhang H."/>
            <person name="O'Toole P.W."/>
        </authorList>
    </citation>
    <scope>NUCLEOTIDE SEQUENCE [LARGE SCALE GENOMIC DNA]</scope>
    <source>
        <strain evidence="9 10">DSM 23365</strain>
    </source>
</reference>
<evidence type="ECO:0000313" key="10">
    <source>
        <dbReference type="Proteomes" id="UP000051442"/>
    </source>
</evidence>
<name>A0A0R2FEU4_9LACO</name>
<dbReference type="PATRIC" id="fig|1423804.4.peg.3247"/>
<keyword evidence="4 7" id="KW-0472">Membrane</keyword>
<dbReference type="GO" id="GO:0005886">
    <property type="term" value="C:plasma membrane"/>
    <property type="evidence" value="ECO:0007669"/>
    <property type="project" value="InterPro"/>
</dbReference>
<keyword evidence="3 7" id="KW-1133">Transmembrane helix</keyword>
<evidence type="ECO:0000256" key="3">
    <source>
        <dbReference type="ARBA" id="ARBA00022989"/>
    </source>
</evidence>
<gene>
    <name evidence="9" type="ORF">FD14_GL003017</name>
</gene>
<protein>
    <recommendedName>
        <fullName evidence="8">Lipopolysaccharide assembly protein A domain-containing protein</fullName>
    </recommendedName>
</protein>